<evidence type="ECO:0000259" key="4">
    <source>
        <dbReference type="Pfam" id="PF00534"/>
    </source>
</evidence>
<organism evidence="6 7">
    <name type="scientific">Ruegeria haliotis</name>
    <dbReference type="NCBI Taxonomy" id="2747601"/>
    <lineage>
        <taxon>Bacteria</taxon>
        <taxon>Pseudomonadati</taxon>
        <taxon>Pseudomonadota</taxon>
        <taxon>Alphaproteobacteria</taxon>
        <taxon>Rhodobacterales</taxon>
        <taxon>Roseobacteraceae</taxon>
        <taxon>Ruegeria</taxon>
    </lineage>
</organism>
<proteinExistence type="inferred from homology"/>
<dbReference type="Pfam" id="PF00534">
    <property type="entry name" value="Glycos_transf_1"/>
    <property type="match status" value="1"/>
</dbReference>
<evidence type="ECO:0000259" key="5">
    <source>
        <dbReference type="Pfam" id="PF13439"/>
    </source>
</evidence>
<dbReference type="Proteomes" id="UP000630805">
    <property type="component" value="Unassembled WGS sequence"/>
</dbReference>
<name>A0ABX2PT41_9RHOB</name>
<evidence type="ECO:0000313" key="6">
    <source>
        <dbReference type="EMBL" id="NVO57340.1"/>
    </source>
</evidence>
<dbReference type="SUPFAM" id="SSF53756">
    <property type="entry name" value="UDP-Glycosyltransferase/glycogen phosphorylase"/>
    <property type="match status" value="1"/>
</dbReference>
<reference evidence="6 7" key="1">
    <citation type="submission" date="2020-06" db="EMBL/GenBank/DDBJ databases">
        <authorList>
            <person name="Cao W.R."/>
        </authorList>
    </citation>
    <scope>NUCLEOTIDE SEQUENCE [LARGE SCALE GENOMIC DNA]</scope>
    <source>
        <strain evidence="6 7">B1Z28</strain>
    </source>
</reference>
<dbReference type="InterPro" id="IPR001296">
    <property type="entry name" value="Glyco_trans_1"/>
</dbReference>
<dbReference type="Pfam" id="PF13439">
    <property type="entry name" value="Glyco_transf_4"/>
    <property type="match status" value="1"/>
</dbReference>
<evidence type="ECO:0000256" key="1">
    <source>
        <dbReference type="ARBA" id="ARBA00009481"/>
    </source>
</evidence>
<feature type="domain" description="Glycosyl transferase family 1" evidence="4">
    <location>
        <begin position="187"/>
        <end position="358"/>
    </location>
</feature>
<dbReference type="InterPro" id="IPR028098">
    <property type="entry name" value="Glyco_trans_4-like_N"/>
</dbReference>
<evidence type="ECO:0000256" key="2">
    <source>
        <dbReference type="ARBA" id="ARBA00022676"/>
    </source>
</evidence>
<dbReference type="PANTHER" id="PTHR12526">
    <property type="entry name" value="GLYCOSYLTRANSFERASE"/>
    <property type="match status" value="1"/>
</dbReference>
<keyword evidence="3" id="KW-0808">Transferase</keyword>
<protein>
    <submittedName>
        <fullName evidence="6">Glycosyltransferase</fullName>
    </submittedName>
</protein>
<dbReference type="RefSeq" id="WP_176866394.1">
    <property type="nucleotide sequence ID" value="NZ_JABXWT010000011.1"/>
</dbReference>
<keyword evidence="2" id="KW-0328">Glycosyltransferase</keyword>
<dbReference type="PANTHER" id="PTHR12526:SF640">
    <property type="entry name" value="COLANIC ACID BIOSYNTHESIS GLYCOSYLTRANSFERASE WCAL-RELATED"/>
    <property type="match status" value="1"/>
</dbReference>
<comment type="caution">
    <text evidence="6">The sequence shown here is derived from an EMBL/GenBank/DDBJ whole genome shotgun (WGS) entry which is preliminary data.</text>
</comment>
<dbReference type="EMBL" id="JABXWT010000011">
    <property type="protein sequence ID" value="NVO57340.1"/>
    <property type="molecule type" value="Genomic_DNA"/>
</dbReference>
<evidence type="ECO:0000313" key="7">
    <source>
        <dbReference type="Proteomes" id="UP000630805"/>
    </source>
</evidence>
<keyword evidence="7" id="KW-1185">Reference proteome</keyword>
<sequence>MKICFCVSSFPALSQTFVTSQVLHAVRQGHQVTVACKSFDHGTPLAPDQEHDLHNVRIVIWPPKRPDFLRTLPTRLSDRMAARLDRSAWRRQIDADIVVAHFGYRGAAVERAQRGWKRRPRLVTVYHGRDVSVEYQRDAMSRFRNLFAEGDLHVTVNAQFGGCLVECGAPKARVETRHLGIPVSKYPFSTPSFHTPMRFLSVCRLVQKKGLGTAIEALALLRDRQPDIDWRYDIGGDGPLLDELRAKVMRKHLQDRITFLGALPHQNVLRRMTDADVMLVPSCTADDGDQEGIPVTLMEAMALGTLVCTTRHSGIPELVEHGETGLLSDERDAEGLYRNILFLAQDSDWATILADAARHKILSDFNEDRQNLQFLERCHAIL</sequence>
<evidence type="ECO:0000256" key="3">
    <source>
        <dbReference type="ARBA" id="ARBA00022679"/>
    </source>
</evidence>
<gene>
    <name evidence="6" type="ORF">HW561_16215</name>
</gene>
<accession>A0ABX2PT41</accession>
<comment type="similarity">
    <text evidence="1">Belongs to the glycosyltransferase group 1 family. Glycosyltransferase 4 subfamily.</text>
</comment>
<feature type="domain" description="Glycosyltransferase subfamily 4-like N-terminal" evidence="5">
    <location>
        <begin position="16"/>
        <end position="184"/>
    </location>
</feature>
<dbReference type="Gene3D" id="3.40.50.2000">
    <property type="entry name" value="Glycogen Phosphorylase B"/>
    <property type="match status" value="2"/>
</dbReference>